<accession>A0ABN1I1U5</accession>
<sequence length="135" mass="14752">MVSLKVIYDGYQHCTAIKGPQDKMVEMDCPYSGKGENFSPENMVGSGLAGCMLISMGMVAIRDKIDIDGTTVDIDVEQSEKRIESISLVVNMPHAFPLPERKKLEGAAGLCPIKSSFHPDISISVEYVYPKLANL</sequence>
<gene>
    <name evidence="1" type="ORF">GCM10009104_02810</name>
</gene>
<comment type="caution">
    <text evidence="1">The sequence shown here is derived from an EMBL/GenBank/DDBJ whole genome shotgun (WGS) entry which is preliminary data.</text>
</comment>
<name>A0ABN1I1U5_9GAMM</name>
<reference evidence="2" key="1">
    <citation type="journal article" date="2019" name="Int. J. Syst. Evol. Microbiol.">
        <title>The Global Catalogue of Microorganisms (GCM) 10K type strain sequencing project: providing services to taxonomists for standard genome sequencing and annotation.</title>
        <authorList>
            <consortium name="The Broad Institute Genomics Platform"/>
            <consortium name="The Broad Institute Genome Sequencing Center for Infectious Disease"/>
            <person name="Wu L."/>
            <person name="Ma J."/>
        </authorList>
    </citation>
    <scope>NUCLEOTIDE SEQUENCE [LARGE SCALE GENOMIC DNA]</scope>
    <source>
        <strain evidence="2">JCM 15134</strain>
    </source>
</reference>
<keyword evidence="2" id="KW-1185">Reference proteome</keyword>
<dbReference type="Pfam" id="PF02566">
    <property type="entry name" value="OsmC"/>
    <property type="match status" value="1"/>
</dbReference>
<evidence type="ECO:0008006" key="3">
    <source>
        <dbReference type="Google" id="ProtNLM"/>
    </source>
</evidence>
<proteinExistence type="predicted"/>
<dbReference type="Gene3D" id="3.30.300.20">
    <property type="match status" value="1"/>
</dbReference>
<organism evidence="1 2">
    <name type="scientific">Marinobacterium maritimum</name>
    <dbReference type="NCBI Taxonomy" id="500162"/>
    <lineage>
        <taxon>Bacteria</taxon>
        <taxon>Pseudomonadati</taxon>
        <taxon>Pseudomonadota</taxon>
        <taxon>Gammaproteobacteria</taxon>
        <taxon>Oceanospirillales</taxon>
        <taxon>Oceanospirillaceae</taxon>
        <taxon>Marinobacterium</taxon>
    </lineage>
</organism>
<evidence type="ECO:0000313" key="1">
    <source>
        <dbReference type="EMBL" id="GAA0681575.1"/>
    </source>
</evidence>
<protein>
    <recommendedName>
        <fullName evidence="3">OsmC family peroxiredoxin</fullName>
    </recommendedName>
</protein>
<dbReference type="SUPFAM" id="SSF82784">
    <property type="entry name" value="OsmC-like"/>
    <property type="match status" value="1"/>
</dbReference>
<evidence type="ECO:0000313" key="2">
    <source>
        <dbReference type="Proteomes" id="UP001499915"/>
    </source>
</evidence>
<dbReference type="InterPro" id="IPR015946">
    <property type="entry name" value="KH_dom-like_a/b"/>
</dbReference>
<dbReference type="InterPro" id="IPR036102">
    <property type="entry name" value="OsmC/Ohrsf"/>
</dbReference>
<dbReference type="Proteomes" id="UP001499915">
    <property type="component" value="Unassembled WGS sequence"/>
</dbReference>
<dbReference type="RefSeq" id="WP_343801142.1">
    <property type="nucleotide sequence ID" value="NZ_BAAAET010000001.1"/>
</dbReference>
<dbReference type="EMBL" id="BAAAET010000001">
    <property type="protein sequence ID" value="GAA0681575.1"/>
    <property type="molecule type" value="Genomic_DNA"/>
</dbReference>
<dbReference type="InterPro" id="IPR003718">
    <property type="entry name" value="OsmC/Ohr_fam"/>
</dbReference>